<dbReference type="Gene3D" id="1.10.418.10">
    <property type="entry name" value="Calponin-like domain"/>
    <property type="match status" value="1"/>
</dbReference>
<dbReference type="Proteomes" id="UP000494206">
    <property type="component" value="Unassembled WGS sequence"/>
</dbReference>
<keyword evidence="12" id="KW-1185">Reference proteome</keyword>
<keyword evidence="6" id="KW-0206">Cytoskeleton</keyword>
<keyword evidence="8" id="KW-0472">Membrane</keyword>
<dbReference type="AlphaFoldDB" id="A0A8S1EWG1"/>
<dbReference type="GO" id="GO:0005737">
    <property type="term" value="C:cytoplasm"/>
    <property type="evidence" value="ECO:0007669"/>
    <property type="project" value="TreeGrafter"/>
</dbReference>
<evidence type="ECO:0000256" key="6">
    <source>
        <dbReference type="ARBA" id="ARBA00023212"/>
    </source>
</evidence>
<evidence type="ECO:0000313" key="11">
    <source>
        <dbReference type="EMBL" id="CAB3404374.1"/>
    </source>
</evidence>
<evidence type="ECO:0000259" key="10">
    <source>
        <dbReference type="Pfam" id="PF19047"/>
    </source>
</evidence>
<evidence type="ECO:0000256" key="2">
    <source>
        <dbReference type="ARBA" id="ARBA00006946"/>
    </source>
</evidence>
<dbReference type="SUPFAM" id="SSF116907">
    <property type="entry name" value="Hook domain"/>
    <property type="match status" value="1"/>
</dbReference>
<dbReference type="InterPro" id="IPR043936">
    <property type="entry name" value="HOOK_N"/>
</dbReference>
<evidence type="ECO:0000313" key="12">
    <source>
        <dbReference type="Proteomes" id="UP000494206"/>
    </source>
</evidence>
<dbReference type="InterPro" id="IPR036872">
    <property type="entry name" value="CH_dom_sf"/>
</dbReference>
<feature type="transmembrane region" description="Helical" evidence="8">
    <location>
        <begin position="697"/>
        <end position="718"/>
    </location>
</feature>
<dbReference type="InterPro" id="IPR008636">
    <property type="entry name" value="Hook_C"/>
</dbReference>
<keyword evidence="8" id="KW-1133">Transmembrane helix</keyword>
<evidence type="ECO:0000256" key="4">
    <source>
        <dbReference type="ARBA" id="ARBA00022701"/>
    </source>
</evidence>
<feature type="coiled-coil region" evidence="7">
    <location>
        <begin position="201"/>
        <end position="362"/>
    </location>
</feature>
<gene>
    <name evidence="11" type="ORF">CBOVIS_LOCUS6721</name>
</gene>
<evidence type="ECO:0000256" key="3">
    <source>
        <dbReference type="ARBA" id="ARBA00022490"/>
    </source>
</evidence>
<feature type="coiled-coil region" evidence="7">
    <location>
        <begin position="401"/>
        <end position="442"/>
    </location>
</feature>
<evidence type="ECO:0000259" key="9">
    <source>
        <dbReference type="Pfam" id="PF05622"/>
    </source>
</evidence>
<sequence>MIDMASDSDAQAVFQFSCLKVTTRSFDDPFELCTGRAFAEVLSDIDPYHFDENWLDTMPAFTTKSNLVVKQSNIRKLWRRISDFITNSLNRRIFSTRWNNIDERLEGLEETDIPVALDLAMLVVTLAHVGPTKQKFVEHSTQILKTNKSSMENIARMLQMIMEEIPESNTIEIQSPRESIESELDVSIPSRSSHHSNGFRVSISQSNAESLQSQIDRLQEENQKLREESEKLMKQLENNECAKSNTNDSTSIVFLEQKNEELKQKKREAEEKMHEMEGQLEMLRPAVKELTIENEQLKQLQKEISPLKLELQVARDDLEVWREKAERAAIDAELLKKKDREIKDLNQQVKILNSRLEHHVKQSTVEENNKEGMKSLRQHIGMLKGQLETKDVELISKTSIISKLEADLISAKERIKVLDEKKDELIAERNSLQEKLIKASESVNERSLHDSIFDGQNLSFDANIGDKPLLALEIDNQRLKERILELEDLEPLKGEIMIVKNRNSALEQENQLISKQRDDLQEEVNQLQEKLEKMRQTVSGDVVELKVQLEKVSLDEQRARETAQKAEDRLADIEALMEKKSKENETLLLDLNRAKLIIDDLDKLNKPVGEDQGTSVQQFKQLQLDNEQKTKRIISLETELKSLSTQYQEEIRLLTSNVHKTVVDRNRDAMSYRRAEAGSDSSPATSTTLRNQKLKQAITWSTVVLFLYGTVLTMIAILNHTFSPTKA</sequence>
<feature type="domain" description="Hook C-terminal" evidence="9">
    <location>
        <begin position="210"/>
        <end position="683"/>
    </location>
</feature>
<feature type="coiled-coil region" evidence="7">
    <location>
        <begin position="469"/>
        <end position="590"/>
    </location>
</feature>
<protein>
    <recommendedName>
        <fullName evidence="13">HOOK N-terminal domain-containing protein</fullName>
    </recommendedName>
</protein>
<comment type="similarity">
    <text evidence="2">Belongs to the hook family.</text>
</comment>
<dbReference type="GO" id="GO:0008017">
    <property type="term" value="F:microtubule binding"/>
    <property type="evidence" value="ECO:0007669"/>
    <property type="project" value="InterPro"/>
</dbReference>
<dbReference type="PANTHER" id="PTHR18947:SF39">
    <property type="entry name" value="PROTEIN HOOK"/>
    <property type="match status" value="1"/>
</dbReference>
<evidence type="ECO:0000256" key="1">
    <source>
        <dbReference type="ARBA" id="ARBA00004245"/>
    </source>
</evidence>
<dbReference type="Pfam" id="PF19047">
    <property type="entry name" value="HOOK_N"/>
    <property type="match status" value="1"/>
</dbReference>
<comment type="subcellular location">
    <subcellularLocation>
        <location evidence="1">Cytoplasm</location>
        <location evidence="1">Cytoskeleton</location>
    </subcellularLocation>
</comment>
<comment type="caution">
    <text evidence="11">The sequence shown here is derived from an EMBL/GenBank/DDBJ whole genome shotgun (WGS) entry which is preliminary data.</text>
</comment>
<accession>A0A8S1EWG1</accession>
<dbReference type="OrthoDB" id="49395at2759"/>
<keyword evidence="5 7" id="KW-0175">Coiled coil</keyword>
<dbReference type="EMBL" id="CADEPM010000004">
    <property type="protein sequence ID" value="CAB3404374.1"/>
    <property type="molecule type" value="Genomic_DNA"/>
</dbReference>
<dbReference type="GO" id="GO:0051959">
    <property type="term" value="F:dynein light intermediate chain binding"/>
    <property type="evidence" value="ECO:0007669"/>
    <property type="project" value="TreeGrafter"/>
</dbReference>
<proteinExistence type="inferred from homology"/>
<feature type="coiled-coil region" evidence="7">
    <location>
        <begin position="619"/>
        <end position="646"/>
    </location>
</feature>
<dbReference type="GO" id="GO:0030705">
    <property type="term" value="P:cytoskeleton-dependent intracellular transport"/>
    <property type="evidence" value="ECO:0007669"/>
    <property type="project" value="InterPro"/>
</dbReference>
<dbReference type="GO" id="GO:0005874">
    <property type="term" value="C:microtubule"/>
    <property type="evidence" value="ECO:0007669"/>
    <property type="project" value="UniProtKB-KW"/>
</dbReference>
<organism evidence="11 12">
    <name type="scientific">Caenorhabditis bovis</name>
    <dbReference type="NCBI Taxonomy" id="2654633"/>
    <lineage>
        <taxon>Eukaryota</taxon>
        <taxon>Metazoa</taxon>
        <taxon>Ecdysozoa</taxon>
        <taxon>Nematoda</taxon>
        <taxon>Chromadorea</taxon>
        <taxon>Rhabditida</taxon>
        <taxon>Rhabditina</taxon>
        <taxon>Rhabditomorpha</taxon>
        <taxon>Rhabditoidea</taxon>
        <taxon>Rhabditidae</taxon>
        <taxon>Peloderinae</taxon>
        <taxon>Caenorhabditis</taxon>
    </lineage>
</organism>
<dbReference type="Pfam" id="PF05622">
    <property type="entry name" value="HOOK"/>
    <property type="match status" value="1"/>
</dbReference>
<feature type="domain" description="HOOK N-terminal" evidence="10">
    <location>
        <begin position="29"/>
        <end position="157"/>
    </location>
</feature>
<evidence type="ECO:0008006" key="13">
    <source>
        <dbReference type="Google" id="ProtNLM"/>
    </source>
</evidence>
<name>A0A8S1EWG1_9PELO</name>
<dbReference type="CDD" id="cd22211">
    <property type="entry name" value="HkD_SF"/>
    <property type="match status" value="1"/>
</dbReference>
<evidence type="ECO:0000256" key="5">
    <source>
        <dbReference type="ARBA" id="ARBA00023054"/>
    </source>
</evidence>
<reference evidence="11 12" key="1">
    <citation type="submission" date="2020-04" db="EMBL/GenBank/DDBJ databases">
        <authorList>
            <person name="Laetsch R D."/>
            <person name="Stevens L."/>
            <person name="Kumar S."/>
            <person name="Blaxter L. M."/>
        </authorList>
    </citation>
    <scope>NUCLEOTIDE SEQUENCE [LARGE SCALE GENOMIC DNA]</scope>
</reference>
<dbReference type="GO" id="GO:0005813">
    <property type="term" value="C:centrosome"/>
    <property type="evidence" value="ECO:0007669"/>
    <property type="project" value="TreeGrafter"/>
</dbReference>
<keyword evidence="8" id="KW-0812">Transmembrane</keyword>
<keyword evidence="3" id="KW-0963">Cytoplasm</keyword>
<keyword evidence="4" id="KW-0493">Microtubule</keyword>
<dbReference type="PANTHER" id="PTHR18947">
    <property type="entry name" value="HOOK PROTEINS"/>
    <property type="match status" value="1"/>
</dbReference>
<evidence type="ECO:0000256" key="7">
    <source>
        <dbReference type="SAM" id="Coils"/>
    </source>
</evidence>
<evidence type="ECO:0000256" key="8">
    <source>
        <dbReference type="SAM" id="Phobius"/>
    </source>
</evidence>
<dbReference type="GO" id="GO:0031122">
    <property type="term" value="P:cytoplasmic microtubule organization"/>
    <property type="evidence" value="ECO:0007669"/>
    <property type="project" value="InterPro"/>
</dbReference>